<feature type="transmembrane region" description="Helical" evidence="7">
    <location>
        <begin position="39"/>
        <end position="60"/>
    </location>
</feature>
<evidence type="ECO:0000256" key="3">
    <source>
        <dbReference type="ARBA" id="ARBA00022692"/>
    </source>
</evidence>
<dbReference type="PANTHER" id="PTHR39087">
    <property type="entry name" value="UPF0104 MEMBRANE PROTEIN MJ1595"/>
    <property type="match status" value="1"/>
</dbReference>
<accession>A0ABZ2PR42</accession>
<evidence type="ECO:0000256" key="6">
    <source>
        <dbReference type="SAM" id="MobiDB-lite"/>
    </source>
</evidence>
<comment type="subcellular location">
    <subcellularLocation>
        <location evidence="1">Cell membrane</location>
        <topology evidence="1">Multi-pass membrane protein</topology>
    </subcellularLocation>
</comment>
<evidence type="ECO:0000256" key="1">
    <source>
        <dbReference type="ARBA" id="ARBA00004651"/>
    </source>
</evidence>
<feature type="compositionally biased region" description="Basic and acidic residues" evidence="6">
    <location>
        <begin position="359"/>
        <end position="369"/>
    </location>
</feature>
<protein>
    <submittedName>
        <fullName evidence="8">Lysylphosphatidylglycerol synthase transmembrane domain-containing protein</fullName>
    </submittedName>
</protein>
<feature type="transmembrane region" description="Helical" evidence="7">
    <location>
        <begin position="130"/>
        <end position="149"/>
    </location>
</feature>
<organism evidence="8 9">
    <name type="scientific">Rhodococcus sovatensis</name>
    <dbReference type="NCBI Taxonomy" id="1805840"/>
    <lineage>
        <taxon>Bacteria</taxon>
        <taxon>Bacillati</taxon>
        <taxon>Actinomycetota</taxon>
        <taxon>Actinomycetes</taxon>
        <taxon>Mycobacteriales</taxon>
        <taxon>Nocardiaceae</taxon>
        <taxon>Rhodococcus</taxon>
    </lineage>
</organism>
<name>A0ABZ2PR42_9NOCA</name>
<sequence length="369" mass="39424">MTRSGVRKVLSAVLSYGVVGLVMWLLYRTVGSSDEVSSAIDSISLAQVLIVSGLGLVYLASMFRPMVYTLPGLSMRQAGVARTASLALANTVPEGGTVATGLTFAMYRSWGFGLSDSTTSIIAIGIWTNLSRYVLMSVALVLLVTFGSVTGSTVLIAVGACVVVTAVCLMIALIITNDGFARGIGRVLTRFRNALARRFTRIESRDMEQVIADFRVDLLGRVRTCWRALTATMLLSQLLGALVLGVAVRMSGLSHDEIGWDRIVIAFGAMWLAAFVAPTPGGLGVAEAALIAVLGAGLAASAQAELVAAVLLFRFATWFLPIPLGLIAYLYWRLTTNWRVPTERALTEQTPETQPSNDLHTRSDDKGSS</sequence>
<dbReference type="Pfam" id="PF03706">
    <property type="entry name" value="LPG_synthase_TM"/>
    <property type="match status" value="1"/>
</dbReference>
<feature type="region of interest" description="Disordered" evidence="6">
    <location>
        <begin position="345"/>
        <end position="369"/>
    </location>
</feature>
<feature type="transmembrane region" description="Helical" evidence="7">
    <location>
        <begin position="260"/>
        <end position="277"/>
    </location>
</feature>
<dbReference type="Proteomes" id="UP001432000">
    <property type="component" value="Chromosome"/>
</dbReference>
<keyword evidence="2" id="KW-1003">Cell membrane</keyword>
<keyword evidence="9" id="KW-1185">Reference proteome</keyword>
<evidence type="ECO:0000256" key="2">
    <source>
        <dbReference type="ARBA" id="ARBA00022475"/>
    </source>
</evidence>
<gene>
    <name evidence="8" type="ORF">WDS16_13125</name>
</gene>
<dbReference type="InterPro" id="IPR022791">
    <property type="entry name" value="L-PG_synthase/AglD"/>
</dbReference>
<feature type="compositionally biased region" description="Polar residues" evidence="6">
    <location>
        <begin position="347"/>
        <end position="358"/>
    </location>
</feature>
<feature type="transmembrane region" description="Helical" evidence="7">
    <location>
        <begin position="228"/>
        <end position="248"/>
    </location>
</feature>
<feature type="transmembrane region" description="Helical" evidence="7">
    <location>
        <begin position="284"/>
        <end position="302"/>
    </location>
</feature>
<dbReference type="RefSeq" id="WP_338893068.1">
    <property type="nucleotide sequence ID" value="NZ_CP147846.1"/>
</dbReference>
<proteinExistence type="predicted"/>
<evidence type="ECO:0000256" key="5">
    <source>
        <dbReference type="ARBA" id="ARBA00023136"/>
    </source>
</evidence>
<feature type="transmembrane region" description="Helical" evidence="7">
    <location>
        <begin position="9"/>
        <end position="27"/>
    </location>
</feature>
<reference evidence="8 9" key="1">
    <citation type="submission" date="2024-03" db="EMBL/GenBank/DDBJ databases">
        <title>Natural products discovery in diverse microorganisms through a two-stage MS feature dereplication strategy.</title>
        <authorList>
            <person name="Zhang R."/>
        </authorList>
    </citation>
    <scope>NUCLEOTIDE SEQUENCE [LARGE SCALE GENOMIC DNA]</scope>
    <source>
        <strain evidence="8 9">18930</strain>
    </source>
</reference>
<dbReference type="PANTHER" id="PTHR39087:SF2">
    <property type="entry name" value="UPF0104 MEMBRANE PROTEIN MJ1595"/>
    <property type="match status" value="1"/>
</dbReference>
<evidence type="ECO:0000256" key="7">
    <source>
        <dbReference type="SAM" id="Phobius"/>
    </source>
</evidence>
<feature type="transmembrane region" description="Helical" evidence="7">
    <location>
        <begin position="308"/>
        <end position="332"/>
    </location>
</feature>
<feature type="transmembrane region" description="Helical" evidence="7">
    <location>
        <begin position="155"/>
        <end position="176"/>
    </location>
</feature>
<evidence type="ECO:0000313" key="9">
    <source>
        <dbReference type="Proteomes" id="UP001432000"/>
    </source>
</evidence>
<dbReference type="EMBL" id="CP147846">
    <property type="protein sequence ID" value="WXG71337.1"/>
    <property type="molecule type" value="Genomic_DNA"/>
</dbReference>
<evidence type="ECO:0000256" key="4">
    <source>
        <dbReference type="ARBA" id="ARBA00022989"/>
    </source>
</evidence>
<keyword evidence="3 7" id="KW-0812">Transmembrane</keyword>
<keyword evidence="5 7" id="KW-0472">Membrane</keyword>
<keyword evidence="4 7" id="KW-1133">Transmembrane helix</keyword>
<evidence type="ECO:0000313" key="8">
    <source>
        <dbReference type="EMBL" id="WXG71337.1"/>
    </source>
</evidence>